<proteinExistence type="predicted"/>
<name>A0A5A8CEI4_CAFRO</name>
<gene>
    <name evidence="2" type="ORF">FNF29_04595</name>
</gene>
<keyword evidence="3" id="KW-1185">Reference proteome</keyword>
<dbReference type="SUPFAM" id="SSF109993">
    <property type="entry name" value="VPS9 domain"/>
    <property type="match status" value="1"/>
</dbReference>
<evidence type="ECO:0008006" key="4">
    <source>
        <dbReference type="Google" id="ProtNLM"/>
    </source>
</evidence>
<feature type="compositionally biased region" description="Low complexity" evidence="1">
    <location>
        <begin position="298"/>
        <end position="313"/>
    </location>
</feature>
<feature type="compositionally biased region" description="Acidic residues" evidence="1">
    <location>
        <begin position="1326"/>
        <end position="1337"/>
    </location>
</feature>
<organism evidence="2 3">
    <name type="scientific">Cafeteria roenbergensis</name>
    <name type="common">Marine flagellate</name>
    <dbReference type="NCBI Taxonomy" id="33653"/>
    <lineage>
        <taxon>Eukaryota</taxon>
        <taxon>Sar</taxon>
        <taxon>Stramenopiles</taxon>
        <taxon>Bigyra</taxon>
        <taxon>Opalozoa</taxon>
        <taxon>Bicosoecida</taxon>
        <taxon>Cafeteriaceae</taxon>
        <taxon>Cafeteria</taxon>
    </lineage>
</organism>
<dbReference type="InterPro" id="IPR037191">
    <property type="entry name" value="VPS9_dom_sf"/>
</dbReference>
<feature type="region of interest" description="Disordered" evidence="1">
    <location>
        <begin position="1137"/>
        <end position="1201"/>
    </location>
</feature>
<sequence>MAQLFKRLFGREAPEIRSARKAASDWGRKAAELEKEGDAFVHDGAAHDATSQRVWEEAMTRIQLLASWGVTDAVPAYRTQAGLAALLETSRRDLNYDGAAMTRARASKLRKLAARVKSQADLVASLSGARRTGGAASAAPASLAGADPESDQRALLEQLVARGTQLAQAGAAEALRSLPVIRDNRRRIASVSDRLARADEVAASLRARLQKLPLAQRRAQLADLVLAETVARADEAALQRSLDAAAFEPRGRKGEGQRLPPCVARALVLLARASVSRAILSMAYKSAGRDPPLPVVAPAAGPGSAPASPVLSGVAHPGSASSTTRWSRRDASGAPSGRRRPGASDWCPPDRVWADGLSLSCDWSAAAAAPLVGAVVDAAGKPVVASPPAAAAGAGGDAAAAAAAAPGAKKEPLLAPHACTVPASLVSASLAQLNQWHWLEAAAAADHPSSVTVAAAAATAVRVGAAALPSAPSPAASPHPDPELAEAAARAARRLRSRTWGDVCGLATDAFSGTGAAVLGRDELVRDLGRLAAGLGLRTDAGDSAIDFGRVWLAESLRLRRHRRFRSLVSDQRLREGRLLAGWSMSNLCGRSAGLYEDDEAAQFLGATALLPAREDAAAAAAGGGATPSGQASSRAAAYAAARGAAMSSPAALHIRQPRSPGASSAGGSGEESDGDAAGDGGGASPASKALREGAGGAALPPPATPSPAKAPRGRSASAMPSPGASQSRAIDEELENTWRELHDAVTARRREEEAAAAASRRSATWPARKRSAAAAAAAAADAAAASAASRSSAANEEEEQDLSVPTPRVVRALLEYLHGEVRIAYAVRDRWGEELSALLVERQRLRAEVLPIVRAAQGMAASRGGQAFRDASAAMEVVGVAPAAALAAVLSSSPEQPAAAAGKRPGLEWAPACTAEYSASLRRLTRSLVFSRLARAATGGVRTLAGERAGVGRAPRTQFLERLWCASLAAASRISLARIDVNPDFLAELHWAPWLPPYWLSGRLLAAMDAEVSGAGLGDPHRVKELLLSAVEMLVWEAGERVHSARVAAGKPPKRVDVGAEDLLPLLVLATLNYIANFAIGRDSAAGRLSYLVITLHSAITFVMQRAKEAGAEAAMQAMARARRVQGERMGGMRLAAVGSSGNMSDRRSRGGTPGSEAGPGDEAAALDAFTDSDTDDEESPAPGLSRKPSRGAAAAAAGAGGAAEAEAEAAELDALERMEAAAAEQAMASLGRDCDEGPAAAGAASGAGAARSGAAVEEGGPDSAAALAAGSAAAADSGAESGREKRVRVDMALQRLASQGASEQGGGRWTPGVDAGSDMHAGEDGDEDTVKDEDPGVADELLGMTEEEATMIAMPGDADKPDREGMSSLKKWLGQQELLEDTVEILT</sequence>
<evidence type="ECO:0000256" key="1">
    <source>
        <dbReference type="SAM" id="MobiDB-lite"/>
    </source>
</evidence>
<feature type="region of interest" description="Disordered" evidence="1">
    <location>
        <begin position="650"/>
        <end position="730"/>
    </location>
</feature>
<feature type="compositionally biased region" description="Low complexity" evidence="1">
    <location>
        <begin position="1239"/>
        <end position="1282"/>
    </location>
</feature>
<protein>
    <recommendedName>
        <fullName evidence="4">VPS9 domain-containing protein</fullName>
    </recommendedName>
</protein>
<dbReference type="EMBL" id="VLTN01000027">
    <property type="protein sequence ID" value="KAA0151396.1"/>
    <property type="molecule type" value="Genomic_DNA"/>
</dbReference>
<feature type="region of interest" description="Disordered" evidence="1">
    <location>
        <begin position="1224"/>
        <end position="1337"/>
    </location>
</feature>
<feature type="compositionally biased region" description="Acidic residues" evidence="1">
    <location>
        <begin position="1172"/>
        <end position="1181"/>
    </location>
</feature>
<dbReference type="Proteomes" id="UP000323011">
    <property type="component" value="Unassembled WGS sequence"/>
</dbReference>
<reference evidence="2 3" key="1">
    <citation type="submission" date="2019-07" db="EMBL/GenBank/DDBJ databases">
        <title>Genomes of Cafeteria roenbergensis.</title>
        <authorList>
            <person name="Fischer M.G."/>
            <person name="Hackl T."/>
            <person name="Roman M."/>
        </authorList>
    </citation>
    <scope>NUCLEOTIDE SEQUENCE [LARGE SCALE GENOMIC DNA]</scope>
    <source>
        <strain evidence="2 3">BVI</strain>
    </source>
</reference>
<evidence type="ECO:0000313" key="2">
    <source>
        <dbReference type="EMBL" id="KAA0151396.1"/>
    </source>
</evidence>
<accession>A0A5A8CEI4</accession>
<evidence type="ECO:0000313" key="3">
    <source>
        <dbReference type="Proteomes" id="UP000323011"/>
    </source>
</evidence>
<comment type="caution">
    <text evidence="2">The sequence shown here is derived from an EMBL/GenBank/DDBJ whole genome shotgun (WGS) entry which is preliminary data.</text>
</comment>
<feature type="region of interest" description="Disordered" evidence="1">
    <location>
        <begin position="298"/>
        <end position="347"/>
    </location>
</feature>